<feature type="domain" description="RNA polymerase sigma-70 region 2" evidence="7">
    <location>
        <begin position="60"/>
        <end position="122"/>
    </location>
</feature>
<dbReference type="Proteomes" id="UP000280434">
    <property type="component" value="Unassembled WGS sequence"/>
</dbReference>
<sequence>MDGLMEVIEPLDCLLTAVHAPGSIDASEPTSQSSSSTAHRSESSQPVHAEHQRELIEQIVVTHLSRLRRFLQRYERDPHDLEDLLQNTVLEAMRCAKSYRGDAKPETWLFGIALNVARGHRKRMVLRKCRYVSVDDVEESAVDERRTPSLIDSMMLRESVILINRRLESMPVSLQQTFDCMFVRGLRYREAAEELNVPVGTIRSRVSRIRELLITAASFAQASPP</sequence>
<keyword evidence="2" id="KW-0805">Transcription regulation</keyword>
<reference evidence="9 10" key="1">
    <citation type="submission" date="2018-10" db="EMBL/GenBank/DDBJ databases">
        <title>Paraburkholderia sp. 7MK8-2, isolated from soil.</title>
        <authorList>
            <person name="Gao Z.-H."/>
            <person name="Qiu L.-H."/>
        </authorList>
    </citation>
    <scope>NUCLEOTIDE SEQUENCE [LARGE SCALE GENOMIC DNA]</scope>
    <source>
        <strain evidence="9 10">7MK8-2</strain>
    </source>
</reference>
<feature type="domain" description="RNA polymerase sigma factor 70 region 4 type 2" evidence="8">
    <location>
        <begin position="163"/>
        <end position="213"/>
    </location>
</feature>
<evidence type="ECO:0000256" key="2">
    <source>
        <dbReference type="ARBA" id="ARBA00023015"/>
    </source>
</evidence>
<dbReference type="InterPro" id="IPR007627">
    <property type="entry name" value="RNA_pol_sigma70_r2"/>
</dbReference>
<dbReference type="PANTHER" id="PTHR43133:SF8">
    <property type="entry name" value="RNA POLYMERASE SIGMA FACTOR HI_1459-RELATED"/>
    <property type="match status" value="1"/>
</dbReference>
<protein>
    <submittedName>
        <fullName evidence="9">RNA polymerase sigma factor</fullName>
    </submittedName>
</protein>
<dbReference type="InterPro" id="IPR039425">
    <property type="entry name" value="RNA_pol_sigma-70-like"/>
</dbReference>
<dbReference type="GO" id="GO:0003677">
    <property type="term" value="F:DNA binding"/>
    <property type="evidence" value="ECO:0007669"/>
    <property type="project" value="UniProtKB-KW"/>
</dbReference>
<comment type="similarity">
    <text evidence="1">Belongs to the sigma-70 factor family. ECF subfamily.</text>
</comment>
<dbReference type="InterPro" id="IPR014284">
    <property type="entry name" value="RNA_pol_sigma-70_dom"/>
</dbReference>
<dbReference type="GO" id="GO:0006352">
    <property type="term" value="P:DNA-templated transcription initiation"/>
    <property type="evidence" value="ECO:0007669"/>
    <property type="project" value="InterPro"/>
</dbReference>
<dbReference type="SUPFAM" id="SSF88659">
    <property type="entry name" value="Sigma3 and sigma4 domains of RNA polymerase sigma factors"/>
    <property type="match status" value="1"/>
</dbReference>
<evidence type="ECO:0000256" key="5">
    <source>
        <dbReference type="ARBA" id="ARBA00023163"/>
    </source>
</evidence>
<name>A0A494X853_9BURK</name>
<organism evidence="9 10">
    <name type="scientific">Trinickia fusca</name>
    <dbReference type="NCBI Taxonomy" id="2419777"/>
    <lineage>
        <taxon>Bacteria</taxon>
        <taxon>Pseudomonadati</taxon>
        <taxon>Pseudomonadota</taxon>
        <taxon>Betaproteobacteria</taxon>
        <taxon>Burkholderiales</taxon>
        <taxon>Burkholderiaceae</taxon>
        <taxon>Trinickia</taxon>
    </lineage>
</organism>
<keyword evidence="4" id="KW-0238">DNA-binding</keyword>
<comment type="caution">
    <text evidence="9">The sequence shown here is derived from an EMBL/GenBank/DDBJ whole genome shotgun (WGS) entry which is preliminary data.</text>
</comment>
<evidence type="ECO:0000256" key="4">
    <source>
        <dbReference type="ARBA" id="ARBA00023125"/>
    </source>
</evidence>
<dbReference type="Gene3D" id="1.10.1740.10">
    <property type="match status" value="1"/>
</dbReference>
<dbReference type="GO" id="GO:0016987">
    <property type="term" value="F:sigma factor activity"/>
    <property type="evidence" value="ECO:0007669"/>
    <property type="project" value="UniProtKB-KW"/>
</dbReference>
<dbReference type="InterPro" id="IPR013249">
    <property type="entry name" value="RNA_pol_sigma70_r4_t2"/>
</dbReference>
<dbReference type="SUPFAM" id="SSF88946">
    <property type="entry name" value="Sigma2 domain of RNA polymerase sigma factors"/>
    <property type="match status" value="1"/>
</dbReference>
<dbReference type="InterPro" id="IPR013324">
    <property type="entry name" value="RNA_pol_sigma_r3/r4-like"/>
</dbReference>
<accession>A0A494X853</accession>
<dbReference type="Gene3D" id="1.10.10.10">
    <property type="entry name" value="Winged helix-like DNA-binding domain superfamily/Winged helix DNA-binding domain"/>
    <property type="match status" value="1"/>
</dbReference>
<evidence type="ECO:0000259" key="8">
    <source>
        <dbReference type="Pfam" id="PF08281"/>
    </source>
</evidence>
<evidence type="ECO:0000259" key="7">
    <source>
        <dbReference type="Pfam" id="PF04542"/>
    </source>
</evidence>
<dbReference type="InterPro" id="IPR036388">
    <property type="entry name" value="WH-like_DNA-bd_sf"/>
</dbReference>
<keyword evidence="3" id="KW-0731">Sigma factor</keyword>
<dbReference type="NCBIfam" id="TIGR02937">
    <property type="entry name" value="sigma70-ECF"/>
    <property type="match status" value="1"/>
</dbReference>
<evidence type="ECO:0000313" key="9">
    <source>
        <dbReference type="EMBL" id="RKP46897.1"/>
    </source>
</evidence>
<dbReference type="Pfam" id="PF08281">
    <property type="entry name" value="Sigma70_r4_2"/>
    <property type="match status" value="1"/>
</dbReference>
<keyword evidence="5" id="KW-0804">Transcription</keyword>
<evidence type="ECO:0000256" key="1">
    <source>
        <dbReference type="ARBA" id="ARBA00010641"/>
    </source>
</evidence>
<proteinExistence type="inferred from homology"/>
<dbReference type="Pfam" id="PF04542">
    <property type="entry name" value="Sigma70_r2"/>
    <property type="match status" value="1"/>
</dbReference>
<feature type="region of interest" description="Disordered" evidence="6">
    <location>
        <begin position="24"/>
        <end position="49"/>
    </location>
</feature>
<evidence type="ECO:0000256" key="6">
    <source>
        <dbReference type="SAM" id="MobiDB-lite"/>
    </source>
</evidence>
<feature type="compositionally biased region" description="Low complexity" evidence="6">
    <location>
        <begin position="26"/>
        <end position="38"/>
    </location>
</feature>
<evidence type="ECO:0000313" key="10">
    <source>
        <dbReference type="Proteomes" id="UP000280434"/>
    </source>
</evidence>
<dbReference type="PANTHER" id="PTHR43133">
    <property type="entry name" value="RNA POLYMERASE ECF-TYPE SIGMA FACTO"/>
    <property type="match status" value="1"/>
</dbReference>
<dbReference type="AlphaFoldDB" id="A0A494X853"/>
<keyword evidence="10" id="KW-1185">Reference proteome</keyword>
<gene>
    <name evidence="9" type="ORF">D7S89_16225</name>
</gene>
<dbReference type="InterPro" id="IPR013325">
    <property type="entry name" value="RNA_pol_sigma_r2"/>
</dbReference>
<evidence type="ECO:0000256" key="3">
    <source>
        <dbReference type="ARBA" id="ARBA00023082"/>
    </source>
</evidence>
<dbReference type="EMBL" id="RBZV01000006">
    <property type="protein sequence ID" value="RKP46897.1"/>
    <property type="molecule type" value="Genomic_DNA"/>
</dbReference>
<dbReference type="OrthoDB" id="9782108at2"/>